<dbReference type="EMBL" id="QFGA01000003">
    <property type="protein sequence ID" value="TEB04637.1"/>
    <property type="molecule type" value="Genomic_DNA"/>
</dbReference>
<protein>
    <submittedName>
        <fullName evidence="2">Putative penicillin-binding protein PbpX</fullName>
    </submittedName>
</protein>
<dbReference type="PANTHER" id="PTHR46825:SF9">
    <property type="entry name" value="BETA-LACTAMASE-RELATED DOMAIN-CONTAINING PROTEIN"/>
    <property type="match status" value="1"/>
</dbReference>
<dbReference type="SUPFAM" id="SSF56601">
    <property type="entry name" value="beta-lactamase/transpeptidase-like"/>
    <property type="match status" value="1"/>
</dbReference>
<dbReference type="PANTHER" id="PTHR46825">
    <property type="entry name" value="D-ALANYL-D-ALANINE-CARBOXYPEPTIDASE/ENDOPEPTIDASE AMPH"/>
    <property type="match status" value="1"/>
</dbReference>
<name>A0A4Y7R714_9FIRM</name>
<dbReference type="InterPro" id="IPR001466">
    <property type="entry name" value="Beta-lactam-related"/>
</dbReference>
<evidence type="ECO:0000259" key="1">
    <source>
        <dbReference type="Pfam" id="PF00144"/>
    </source>
</evidence>
<dbReference type="InterPro" id="IPR012338">
    <property type="entry name" value="Beta-lactam/transpept-like"/>
</dbReference>
<gene>
    <name evidence="2" type="primary">pbpX</name>
    <name evidence="2" type="ORF">Psch_03399</name>
</gene>
<dbReference type="Proteomes" id="UP000298324">
    <property type="component" value="Unassembled WGS sequence"/>
</dbReference>
<proteinExistence type="predicted"/>
<sequence>MSRPLYHWQQQANPAEPFWPEQAGPPQEVSLKPYPNVPQNILDTAILEEMHKSQIVGVSAAFVKDGGVVWANGYGWADLEKSRPAGPDTIYRIASVSKTITATALMQLWESGLFRLDSDISSCLGYPVRNPHYPDDKITFHMLLTHTSSILDTGGYAAALSSPNPPPLRELLVPGSEAYSSLTWGDYRPGARFNYSNFGAGIIGALVEMLSGERFDRYAINHIFKPLGMDASYVPADIVNHQKIAVLYETSGDDRFYPACDYYPEGQRPSRRTYQHPLGNFYIGPAGAVRTSVLDLAKFTIAHMNGGVYGGVRILSRAAVDLMHQIHWCGFGLAGFFRQMGLMFHITDALAGRRLTGHAGDACGLVSDMYFDRDENNGVIFVTNGGCYEFLKSGYKNIEESVINRIYAQFAGPPGPAP</sequence>
<dbReference type="AlphaFoldDB" id="A0A4Y7R714"/>
<feature type="domain" description="Beta-lactamase-related" evidence="1">
    <location>
        <begin position="43"/>
        <end position="385"/>
    </location>
</feature>
<dbReference type="Gene3D" id="3.40.710.10">
    <property type="entry name" value="DD-peptidase/beta-lactamase superfamily"/>
    <property type="match status" value="1"/>
</dbReference>
<dbReference type="RefSeq" id="WP_190258989.1">
    <property type="nucleotide sequence ID" value="NZ_QFGA01000003.1"/>
</dbReference>
<keyword evidence="3" id="KW-1185">Reference proteome</keyword>
<organism evidence="2 3">
    <name type="scientific">Pelotomaculum schinkii</name>
    <dbReference type="NCBI Taxonomy" id="78350"/>
    <lineage>
        <taxon>Bacteria</taxon>
        <taxon>Bacillati</taxon>
        <taxon>Bacillota</taxon>
        <taxon>Clostridia</taxon>
        <taxon>Eubacteriales</taxon>
        <taxon>Desulfotomaculaceae</taxon>
        <taxon>Pelotomaculum</taxon>
    </lineage>
</organism>
<comment type="caution">
    <text evidence="2">The sequence shown here is derived from an EMBL/GenBank/DDBJ whole genome shotgun (WGS) entry which is preliminary data.</text>
</comment>
<reference evidence="2 3" key="1">
    <citation type="journal article" date="2018" name="Environ. Microbiol.">
        <title>Novel energy conservation strategies and behaviour of Pelotomaculum schinkii driving syntrophic propionate catabolism.</title>
        <authorList>
            <person name="Hidalgo-Ahumada C.A.P."/>
            <person name="Nobu M.K."/>
            <person name="Narihiro T."/>
            <person name="Tamaki H."/>
            <person name="Liu W.T."/>
            <person name="Kamagata Y."/>
            <person name="Stams A.J.M."/>
            <person name="Imachi H."/>
            <person name="Sousa D.Z."/>
        </authorList>
    </citation>
    <scope>NUCLEOTIDE SEQUENCE [LARGE SCALE GENOMIC DNA]</scope>
    <source>
        <strain evidence="2 3">HH</strain>
    </source>
</reference>
<evidence type="ECO:0000313" key="3">
    <source>
        <dbReference type="Proteomes" id="UP000298324"/>
    </source>
</evidence>
<dbReference type="InterPro" id="IPR050491">
    <property type="entry name" value="AmpC-like"/>
</dbReference>
<dbReference type="Pfam" id="PF00144">
    <property type="entry name" value="Beta-lactamase"/>
    <property type="match status" value="1"/>
</dbReference>
<evidence type="ECO:0000313" key="2">
    <source>
        <dbReference type="EMBL" id="TEB04637.1"/>
    </source>
</evidence>
<accession>A0A4Y7R714</accession>